<dbReference type="GO" id="GO:0046983">
    <property type="term" value="F:protein dimerization activity"/>
    <property type="evidence" value="ECO:0007669"/>
    <property type="project" value="InterPro"/>
</dbReference>
<dbReference type="PANTHER" id="PTHR24421:SF10">
    <property type="entry name" value="NITRATE_NITRITE SENSOR PROTEIN NARQ"/>
    <property type="match status" value="1"/>
</dbReference>
<dbReference type="EMBL" id="PTIX01000005">
    <property type="protein sequence ID" value="PPK68514.1"/>
    <property type="molecule type" value="Genomic_DNA"/>
</dbReference>
<dbReference type="Gene3D" id="3.30.565.10">
    <property type="entry name" value="Histidine kinase-like ATPase, C-terminal domain"/>
    <property type="match status" value="1"/>
</dbReference>
<keyword evidence="6 13" id="KW-0418">Kinase</keyword>
<evidence type="ECO:0000256" key="9">
    <source>
        <dbReference type="SAM" id="Coils"/>
    </source>
</evidence>
<keyword evidence="3" id="KW-0597">Phosphoprotein</keyword>
<feature type="transmembrane region" description="Helical" evidence="10">
    <location>
        <begin position="151"/>
        <end position="169"/>
    </location>
</feature>
<evidence type="ECO:0000256" key="5">
    <source>
        <dbReference type="ARBA" id="ARBA00022741"/>
    </source>
</evidence>
<evidence type="ECO:0000256" key="1">
    <source>
        <dbReference type="ARBA" id="ARBA00000085"/>
    </source>
</evidence>
<feature type="coiled-coil region" evidence="9">
    <location>
        <begin position="169"/>
        <end position="203"/>
    </location>
</feature>
<keyword evidence="10" id="KW-1133">Transmembrane helix</keyword>
<dbReference type="AlphaFoldDB" id="A0A2S6GTH9"/>
<keyword evidence="9" id="KW-0175">Coiled coil</keyword>
<evidence type="ECO:0000313" key="14">
    <source>
        <dbReference type="Proteomes" id="UP000239203"/>
    </source>
</evidence>
<proteinExistence type="predicted"/>
<evidence type="ECO:0000256" key="2">
    <source>
        <dbReference type="ARBA" id="ARBA00012438"/>
    </source>
</evidence>
<dbReference type="InterPro" id="IPR036890">
    <property type="entry name" value="HATPase_C_sf"/>
</dbReference>
<name>A0A2S6GTH9_9PSEU</name>
<evidence type="ECO:0000256" key="6">
    <source>
        <dbReference type="ARBA" id="ARBA00022777"/>
    </source>
</evidence>
<dbReference type="GO" id="GO:0000155">
    <property type="term" value="F:phosphorelay sensor kinase activity"/>
    <property type="evidence" value="ECO:0007669"/>
    <property type="project" value="InterPro"/>
</dbReference>
<gene>
    <name evidence="13" type="ORF">CLV40_105243</name>
</gene>
<dbReference type="InterPro" id="IPR003594">
    <property type="entry name" value="HATPase_dom"/>
</dbReference>
<dbReference type="GO" id="GO:0005524">
    <property type="term" value="F:ATP binding"/>
    <property type="evidence" value="ECO:0007669"/>
    <property type="project" value="UniProtKB-KW"/>
</dbReference>
<comment type="catalytic activity">
    <reaction evidence="1">
        <text>ATP + protein L-histidine = ADP + protein N-phospho-L-histidine.</text>
        <dbReference type="EC" id="2.7.13.3"/>
    </reaction>
</comment>
<dbReference type="Gene3D" id="1.20.5.1930">
    <property type="match status" value="1"/>
</dbReference>
<dbReference type="Pfam" id="PF02518">
    <property type="entry name" value="HATPase_c"/>
    <property type="match status" value="1"/>
</dbReference>
<protein>
    <recommendedName>
        <fullName evidence="2">histidine kinase</fullName>
        <ecNumber evidence="2">2.7.13.3</ecNumber>
    </recommendedName>
</protein>
<evidence type="ECO:0000259" key="12">
    <source>
        <dbReference type="Pfam" id="PF07730"/>
    </source>
</evidence>
<keyword evidence="14" id="KW-1185">Reference proteome</keyword>
<dbReference type="InterPro" id="IPR050482">
    <property type="entry name" value="Sensor_HK_TwoCompSys"/>
</dbReference>
<dbReference type="CDD" id="cd16917">
    <property type="entry name" value="HATPase_UhpB-NarQ-NarX-like"/>
    <property type="match status" value="1"/>
</dbReference>
<feature type="domain" description="Histidine kinase/HSP90-like ATPase" evidence="11">
    <location>
        <begin position="314"/>
        <end position="405"/>
    </location>
</feature>
<keyword evidence="4" id="KW-0808">Transferase</keyword>
<feature type="transmembrane region" description="Helical" evidence="10">
    <location>
        <begin position="77"/>
        <end position="99"/>
    </location>
</feature>
<evidence type="ECO:0000256" key="8">
    <source>
        <dbReference type="ARBA" id="ARBA00023012"/>
    </source>
</evidence>
<keyword evidence="5" id="KW-0547">Nucleotide-binding</keyword>
<keyword evidence="10" id="KW-0472">Membrane</keyword>
<dbReference type="Proteomes" id="UP000239203">
    <property type="component" value="Unassembled WGS sequence"/>
</dbReference>
<evidence type="ECO:0000256" key="7">
    <source>
        <dbReference type="ARBA" id="ARBA00022840"/>
    </source>
</evidence>
<keyword evidence="7" id="KW-0067">ATP-binding</keyword>
<sequence length="415" mass="44055">MSTVWQAILRAPRRHDPGDSRETVRLAVLAALFAALDTSLALSDGPTTGWLGPHAGLVTQLLVDASLPLLARRHRPVAAFVLVVALAMAVSAAVAPGLLVVEHGVSPVTVPRATPVVVIAVVLREERAVALAVTALFAVLAGRLWSPDWSVTPFGLLSTVGPALGALYFDARKELMRSLRDRAERAEREQSLLAEKARFEERRRLAAEMHDVVTHRLSLIVLHAGALRLSSAEPAVHQAADDIRASGSQAMAELRDLMGVLRSEESTGPLVENTAPGPVAADFRTLVEESESVGIPTGIEVDGAVRELAPVVARTAYRVVQEALTNVRKHAPGSHATVSLHYTPRDVRLRVTNSAPEGRTDPVLRAGGSGAGLTGLRYRVEVIGGTLDHGPTGDGGFRVDATLPVYVPTPESRAP</sequence>
<evidence type="ECO:0000259" key="11">
    <source>
        <dbReference type="Pfam" id="PF02518"/>
    </source>
</evidence>
<dbReference type="SUPFAM" id="SSF55874">
    <property type="entry name" value="ATPase domain of HSP90 chaperone/DNA topoisomerase II/histidine kinase"/>
    <property type="match status" value="1"/>
</dbReference>
<dbReference type="Pfam" id="PF07730">
    <property type="entry name" value="HisKA_3"/>
    <property type="match status" value="1"/>
</dbReference>
<comment type="caution">
    <text evidence="13">The sequence shown here is derived from an EMBL/GenBank/DDBJ whole genome shotgun (WGS) entry which is preliminary data.</text>
</comment>
<evidence type="ECO:0000256" key="10">
    <source>
        <dbReference type="SAM" id="Phobius"/>
    </source>
</evidence>
<evidence type="ECO:0000313" key="13">
    <source>
        <dbReference type="EMBL" id="PPK68514.1"/>
    </source>
</evidence>
<dbReference type="EC" id="2.7.13.3" evidence="2"/>
<reference evidence="13 14" key="1">
    <citation type="submission" date="2018-02" db="EMBL/GenBank/DDBJ databases">
        <title>Genomic Encyclopedia of Archaeal and Bacterial Type Strains, Phase II (KMG-II): from individual species to whole genera.</title>
        <authorList>
            <person name="Goeker M."/>
        </authorList>
    </citation>
    <scope>NUCLEOTIDE SEQUENCE [LARGE SCALE GENOMIC DNA]</scope>
    <source>
        <strain evidence="13 14">YU 961-1</strain>
    </source>
</reference>
<evidence type="ECO:0000256" key="3">
    <source>
        <dbReference type="ARBA" id="ARBA00022553"/>
    </source>
</evidence>
<keyword evidence="10" id="KW-0812">Transmembrane</keyword>
<feature type="domain" description="Signal transduction histidine kinase subgroup 3 dimerisation and phosphoacceptor" evidence="12">
    <location>
        <begin position="201"/>
        <end position="264"/>
    </location>
</feature>
<keyword evidence="8" id="KW-0902">Two-component regulatory system</keyword>
<dbReference type="InterPro" id="IPR011712">
    <property type="entry name" value="Sig_transdc_His_kin_sub3_dim/P"/>
</dbReference>
<accession>A0A2S6GTH9</accession>
<dbReference type="GO" id="GO:0016020">
    <property type="term" value="C:membrane"/>
    <property type="evidence" value="ECO:0007669"/>
    <property type="project" value="InterPro"/>
</dbReference>
<organism evidence="13 14">
    <name type="scientific">Actinokineospora auranticolor</name>
    <dbReference type="NCBI Taxonomy" id="155976"/>
    <lineage>
        <taxon>Bacteria</taxon>
        <taxon>Bacillati</taxon>
        <taxon>Actinomycetota</taxon>
        <taxon>Actinomycetes</taxon>
        <taxon>Pseudonocardiales</taxon>
        <taxon>Pseudonocardiaceae</taxon>
        <taxon>Actinokineospora</taxon>
    </lineage>
</organism>
<evidence type="ECO:0000256" key="4">
    <source>
        <dbReference type="ARBA" id="ARBA00022679"/>
    </source>
</evidence>
<dbReference type="PANTHER" id="PTHR24421">
    <property type="entry name" value="NITRATE/NITRITE SENSOR PROTEIN NARX-RELATED"/>
    <property type="match status" value="1"/>
</dbReference>